<name>A0AA88DME5_FICCA</name>
<reference evidence="2" key="1">
    <citation type="submission" date="2023-07" db="EMBL/GenBank/DDBJ databases">
        <title>draft genome sequence of fig (Ficus carica).</title>
        <authorList>
            <person name="Takahashi T."/>
            <person name="Nishimura K."/>
        </authorList>
    </citation>
    <scope>NUCLEOTIDE SEQUENCE</scope>
</reference>
<evidence type="ECO:0000256" key="1">
    <source>
        <dbReference type="SAM" id="MobiDB-lite"/>
    </source>
</evidence>
<dbReference type="AlphaFoldDB" id="A0AA88DME5"/>
<protein>
    <submittedName>
        <fullName evidence="2">Uncharacterized protein</fullName>
    </submittedName>
</protein>
<comment type="caution">
    <text evidence="2">The sequence shown here is derived from an EMBL/GenBank/DDBJ whole genome shotgun (WGS) entry which is preliminary data.</text>
</comment>
<gene>
    <name evidence="2" type="ORF">TIFTF001_027147</name>
</gene>
<organism evidence="2 3">
    <name type="scientific">Ficus carica</name>
    <name type="common">Common fig</name>
    <dbReference type="NCBI Taxonomy" id="3494"/>
    <lineage>
        <taxon>Eukaryota</taxon>
        <taxon>Viridiplantae</taxon>
        <taxon>Streptophyta</taxon>
        <taxon>Embryophyta</taxon>
        <taxon>Tracheophyta</taxon>
        <taxon>Spermatophyta</taxon>
        <taxon>Magnoliopsida</taxon>
        <taxon>eudicotyledons</taxon>
        <taxon>Gunneridae</taxon>
        <taxon>Pentapetalae</taxon>
        <taxon>rosids</taxon>
        <taxon>fabids</taxon>
        <taxon>Rosales</taxon>
        <taxon>Moraceae</taxon>
        <taxon>Ficeae</taxon>
        <taxon>Ficus</taxon>
    </lineage>
</organism>
<dbReference type="Proteomes" id="UP001187192">
    <property type="component" value="Unassembled WGS sequence"/>
</dbReference>
<dbReference type="EMBL" id="BTGU01000075">
    <property type="protein sequence ID" value="GMN58046.1"/>
    <property type="molecule type" value="Genomic_DNA"/>
</dbReference>
<evidence type="ECO:0000313" key="2">
    <source>
        <dbReference type="EMBL" id="GMN58046.1"/>
    </source>
</evidence>
<proteinExistence type="predicted"/>
<sequence length="122" mass="14206">MLQVRRHRWPNRQMPRGGYRQWDRRSDKRRTRCQAADCRSRARTLLSDCTKDVAWTIVGPAKQALLTTRLRCLVWIRGMGLGFSMSGVLDEWHQRGDQVTSHSCTRERLQTSCDLSWSGATE</sequence>
<feature type="compositionally biased region" description="Basic residues" evidence="1">
    <location>
        <begin position="1"/>
        <end position="10"/>
    </location>
</feature>
<accession>A0AA88DME5</accession>
<feature type="region of interest" description="Disordered" evidence="1">
    <location>
        <begin position="1"/>
        <end position="20"/>
    </location>
</feature>
<evidence type="ECO:0000313" key="3">
    <source>
        <dbReference type="Proteomes" id="UP001187192"/>
    </source>
</evidence>
<keyword evidence="3" id="KW-1185">Reference proteome</keyword>